<organism evidence="1 2">
    <name type="scientific">Nesidiocoris tenuis</name>
    <dbReference type="NCBI Taxonomy" id="355587"/>
    <lineage>
        <taxon>Eukaryota</taxon>
        <taxon>Metazoa</taxon>
        <taxon>Ecdysozoa</taxon>
        <taxon>Arthropoda</taxon>
        <taxon>Hexapoda</taxon>
        <taxon>Insecta</taxon>
        <taxon>Pterygota</taxon>
        <taxon>Neoptera</taxon>
        <taxon>Paraneoptera</taxon>
        <taxon>Hemiptera</taxon>
        <taxon>Heteroptera</taxon>
        <taxon>Panheteroptera</taxon>
        <taxon>Cimicomorpha</taxon>
        <taxon>Miridae</taxon>
        <taxon>Dicyphina</taxon>
        <taxon>Nesidiocoris</taxon>
    </lineage>
</organism>
<evidence type="ECO:0000313" key="2">
    <source>
        <dbReference type="Proteomes" id="UP000479000"/>
    </source>
</evidence>
<dbReference type="EMBL" id="CADCXU010016542">
    <property type="protein sequence ID" value="CAB0005538.1"/>
    <property type="molecule type" value="Genomic_DNA"/>
</dbReference>
<keyword evidence="2" id="KW-1185">Reference proteome</keyword>
<protein>
    <submittedName>
        <fullName evidence="1">Uncharacterized protein</fullName>
    </submittedName>
</protein>
<reference evidence="1 2" key="1">
    <citation type="submission" date="2020-02" db="EMBL/GenBank/DDBJ databases">
        <authorList>
            <person name="Ferguson B K."/>
        </authorList>
    </citation>
    <scope>NUCLEOTIDE SEQUENCE [LARGE SCALE GENOMIC DNA]</scope>
</reference>
<proteinExistence type="predicted"/>
<gene>
    <name evidence="1" type="ORF">NTEN_LOCUS11015</name>
</gene>
<dbReference type="Proteomes" id="UP000479000">
    <property type="component" value="Unassembled WGS sequence"/>
</dbReference>
<name>A0A6H5GRN7_9HEMI</name>
<evidence type="ECO:0000313" key="1">
    <source>
        <dbReference type="EMBL" id="CAB0005538.1"/>
    </source>
</evidence>
<sequence>MVNSPIYTIIWPVRGRYDFHNIAIFAGPHNLRLLSSKAFAYDTHVNSFSDSTYYAHEYLESSIMVLIMISRFPMFASFGNNEHHSEGCGRKQSTSSWRQSASEGGCDQAVRGAQTHIETETQTHCHTQTHNETETPAYGGRPVMILAEGIFLAPPYLPRIPYYNHYDEIHAKNIFEDVFDRVGEKNCKKCSKTKHRFWRNLYIDRKL</sequence>
<accession>A0A6H5GRN7</accession>
<dbReference type="AlphaFoldDB" id="A0A6H5GRN7"/>